<dbReference type="Pfam" id="PF08340">
    <property type="entry name" value="YicC-like_C"/>
    <property type="match status" value="1"/>
</dbReference>
<dbReference type="NCBIfam" id="TIGR00255">
    <property type="entry name" value="YicC/YloC family endoribonuclease"/>
    <property type="match status" value="1"/>
</dbReference>
<dbReference type="HOGENOM" id="CLU_076609_0_0_6"/>
<dbReference type="PANTHER" id="PTHR30636">
    <property type="entry name" value="UPF0701 PROTEIN YICC"/>
    <property type="match status" value="1"/>
</dbReference>
<evidence type="ECO:0000313" key="8">
    <source>
        <dbReference type="EMBL" id="EAR21935.1"/>
    </source>
</evidence>
<dbReference type="Pfam" id="PF03755">
    <property type="entry name" value="YicC-like_N"/>
    <property type="match status" value="1"/>
</dbReference>
<keyword evidence="4" id="KW-0378">Hydrolase</keyword>
<dbReference type="GO" id="GO:0016787">
    <property type="term" value="F:hydrolase activity"/>
    <property type="evidence" value="ECO:0007669"/>
    <property type="project" value="UniProtKB-KW"/>
</dbReference>
<evidence type="ECO:0008006" key="10">
    <source>
        <dbReference type="Google" id="ProtNLM"/>
    </source>
</evidence>
<evidence type="ECO:0000313" key="9">
    <source>
        <dbReference type="Proteomes" id="UP000003374"/>
    </source>
</evidence>
<dbReference type="eggNOG" id="COG1561">
    <property type="taxonomic scope" value="Bacteria"/>
</dbReference>
<dbReference type="InterPro" id="IPR013551">
    <property type="entry name" value="YicC-like_C"/>
</dbReference>
<dbReference type="Proteomes" id="UP000003374">
    <property type="component" value="Unassembled WGS sequence"/>
</dbReference>
<organism evidence="8 9">
    <name type="scientific">Nitrococcus mobilis Nb-231</name>
    <dbReference type="NCBI Taxonomy" id="314278"/>
    <lineage>
        <taxon>Bacteria</taxon>
        <taxon>Pseudomonadati</taxon>
        <taxon>Pseudomonadota</taxon>
        <taxon>Gammaproteobacteria</taxon>
        <taxon>Chromatiales</taxon>
        <taxon>Ectothiorhodospiraceae</taxon>
        <taxon>Nitrococcus</taxon>
    </lineage>
</organism>
<proteinExistence type="inferred from homology"/>
<dbReference type="InterPro" id="IPR005229">
    <property type="entry name" value="YicC/YloC-like"/>
</dbReference>
<dbReference type="EMBL" id="AAOF01000005">
    <property type="protein sequence ID" value="EAR21935.1"/>
    <property type="molecule type" value="Genomic_DNA"/>
</dbReference>
<evidence type="ECO:0000259" key="6">
    <source>
        <dbReference type="Pfam" id="PF03755"/>
    </source>
</evidence>
<evidence type="ECO:0000256" key="1">
    <source>
        <dbReference type="ARBA" id="ARBA00001968"/>
    </source>
</evidence>
<evidence type="ECO:0000256" key="5">
    <source>
        <dbReference type="ARBA" id="ARBA00035648"/>
    </source>
</evidence>
<keyword evidence="2" id="KW-0540">Nuclease</keyword>
<feature type="domain" description="Endoribonuclease YicC-like N-terminal" evidence="6">
    <location>
        <begin position="2"/>
        <end position="154"/>
    </location>
</feature>
<evidence type="ECO:0000256" key="4">
    <source>
        <dbReference type="ARBA" id="ARBA00022801"/>
    </source>
</evidence>
<protein>
    <recommendedName>
        <fullName evidence="10">YicC family protein</fullName>
    </recommendedName>
</protein>
<reference evidence="8 9" key="1">
    <citation type="submission" date="2006-02" db="EMBL/GenBank/DDBJ databases">
        <authorList>
            <person name="Waterbury J."/>
            <person name="Ferriera S."/>
            <person name="Johnson J."/>
            <person name="Kravitz S."/>
            <person name="Halpern A."/>
            <person name="Remington K."/>
            <person name="Beeson K."/>
            <person name="Tran B."/>
            <person name="Rogers Y.-H."/>
            <person name="Friedman R."/>
            <person name="Venter J.C."/>
        </authorList>
    </citation>
    <scope>NUCLEOTIDE SEQUENCE [LARGE SCALE GENOMIC DNA]</scope>
    <source>
        <strain evidence="8 9">Nb-231</strain>
    </source>
</reference>
<gene>
    <name evidence="8" type="ORF">NB231_06091</name>
</gene>
<name>A4BQT5_9GAMM</name>
<evidence type="ECO:0000259" key="7">
    <source>
        <dbReference type="Pfam" id="PF08340"/>
    </source>
</evidence>
<dbReference type="PANTHER" id="PTHR30636:SF3">
    <property type="entry name" value="UPF0701 PROTEIN YICC"/>
    <property type="match status" value="1"/>
</dbReference>
<sequence length="288" mass="32854">MIRSMTAFARREWQGGEGELIWEIRSVNHRYLDIRLHLPEELRSLESVLRERLGNRLGRGKIECTLRYRPSIDAVNALQINWPYAEQVIAGCLSLGQLLPQAAPISPLELLRLPGILQEGESDLQPVAEAALELLEVALDELLGMREREGERLAAMLHERAEQIREVTREVQGRRPTVVRAAQERLCARIEALKASADPARVEQELVLIAQRLDVDEELERLLSHIEEVEQVLRQNEPKGRRLDFLMQELNREANTLASKSSDTATTRAAVTMKVLIDQMREQVQNIE</sequence>
<keyword evidence="3" id="KW-0255">Endonuclease</keyword>
<feature type="domain" description="Endoribonuclease YicC-like C-terminal" evidence="7">
    <location>
        <begin position="172"/>
        <end position="288"/>
    </location>
</feature>
<accession>A4BQT5</accession>
<comment type="caution">
    <text evidence="8">The sequence shown here is derived from an EMBL/GenBank/DDBJ whole genome shotgun (WGS) entry which is preliminary data.</text>
</comment>
<keyword evidence="9" id="KW-1185">Reference proteome</keyword>
<dbReference type="STRING" id="314278.NB231_06091"/>
<evidence type="ECO:0000256" key="3">
    <source>
        <dbReference type="ARBA" id="ARBA00022759"/>
    </source>
</evidence>
<comment type="similarity">
    <text evidence="5">Belongs to the YicC/YloC family.</text>
</comment>
<dbReference type="RefSeq" id="WP_005000553.1">
    <property type="nucleotide sequence ID" value="NZ_CH672427.1"/>
</dbReference>
<dbReference type="InterPro" id="IPR013527">
    <property type="entry name" value="YicC-like_N"/>
</dbReference>
<dbReference type="OrthoDB" id="9771229at2"/>
<dbReference type="GO" id="GO:0004521">
    <property type="term" value="F:RNA endonuclease activity"/>
    <property type="evidence" value="ECO:0007669"/>
    <property type="project" value="InterPro"/>
</dbReference>
<evidence type="ECO:0000256" key="2">
    <source>
        <dbReference type="ARBA" id="ARBA00022722"/>
    </source>
</evidence>
<dbReference type="AlphaFoldDB" id="A4BQT5"/>
<comment type="cofactor">
    <cofactor evidence="1">
        <name>a divalent metal cation</name>
        <dbReference type="ChEBI" id="CHEBI:60240"/>
    </cofactor>
</comment>